<comment type="caution">
    <text evidence="3">The sequence shown here is derived from an EMBL/GenBank/DDBJ whole genome shotgun (WGS) entry which is preliminary data.</text>
</comment>
<protein>
    <submittedName>
        <fullName evidence="3">Uncharacterized protein</fullName>
    </submittedName>
</protein>
<reference evidence="3 4" key="1">
    <citation type="submission" date="2017-11" db="EMBL/GenBank/DDBJ databases">
        <title>De novo assembly and phasing of dikaryotic genomes from two isolates of Puccinia coronata f. sp. avenae, the causal agent of oat crown rust.</title>
        <authorList>
            <person name="Miller M.E."/>
            <person name="Zhang Y."/>
            <person name="Omidvar V."/>
            <person name="Sperschneider J."/>
            <person name="Schwessinger B."/>
            <person name="Raley C."/>
            <person name="Palmer J.M."/>
            <person name="Garnica D."/>
            <person name="Upadhyaya N."/>
            <person name="Rathjen J."/>
            <person name="Taylor J.M."/>
            <person name="Park R.F."/>
            <person name="Dodds P.N."/>
            <person name="Hirsch C.D."/>
            <person name="Kianian S.F."/>
            <person name="Figueroa M."/>
        </authorList>
    </citation>
    <scope>NUCLEOTIDE SEQUENCE [LARGE SCALE GENOMIC DNA]</scope>
    <source>
        <strain evidence="3">12NC29</strain>
    </source>
</reference>
<evidence type="ECO:0000256" key="1">
    <source>
        <dbReference type="SAM" id="MobiDB-lite"/>
    </source>
</evidence>
<feature type="chain" id="PRO_5014626527" evidence="2">
    <location>
        <begin position="23"/>
        <end position="273"/>
    </location>
</feature>
<dbReference type="AlphaFoldDB" id="A0A2N5VRT3"/>
<gene>
    <name evidence="3" type="ORF">PCANC_14094</name>
</gene>
<dbReference type="Proteomes" id="UP000235388">
    <property type="component" value="Unassembled WGS sequence"/>
</dbReference>
<evidence type="ECO:0000313" key="4">
    <source>
        <dbReference type="Proteomes" id="UP000235388"/>
    </source>
</evidence>
<organism evidence="3 4">
    <name type="scientific">Puccinia coronata f. sp. avenae</name>
    <dbReference type="NCBI Taxonomy" id="200324"/>
    <lineage>
        <taxon>Eukaryota</taxon>
        <taxon>Fungi</taxon>
        <taxon>Dikarya</taxon>
        <taxon>Basidiomycota</taxon>
        <taxon>Pucciniomycotina</taxon>
        <taxon>Pucciniomycetes</taxon>
        <taxon>Pucciniales</taxon>
        <taxon>Pucciniaceae</taxon>
        <taxon>Puccinia</taxon>
    </lineage>
</organism>
<evidence type="ECO:0000256" key="2">
    <source>
        <dbReference type="SAM" id="SignalP"/>
    </source>
</evidence>
<dbReference type="EMBL" id="PGCJ01000076">
    <property type="protein sequence ID" value="PLW52701.1"/>
    <property type="molecule type" value="Genomic_DNA"/>
</dbReference>
<sequence length="273" mass="30094">MKINGRAVIPVLFSTLMSFTVAHDIIIRGDQWKTLTKGSEFPVLRENDRWVPGEVDKVVEKLDWYKFTVTDEIRSAALKGKGRGSTSTSQQLETLPLQMYRNKKVTCIRIWNEGKTQHTYYVTDSSKLKRWVELTIQPGDMHFLDVAKPKIWAREGGPVIDPMRGFTGGDVVAAGNLVQACTSPTRSYSSASRCKPVSACQGVIHWRAGTGLHLLAKEWLLGGLACTSSPRSYPLASRYRLAPARRGIAPRRAGTSLDQVAGGNDVAPGKTAH</sequence>
<keyword evidence="4" id="KW-1185">Reference proteome</keyword>
<feature type="region of interest" description="Disordered" evidence="1">
    <location>
        <begin position="252"/>
        <end position="273"/>
    </location>
</feature>
<proteinExistence type="predicted"/>
<keyword evidence="2" id="KW-0732">Signal</keyword>
<evidence type="ECO:0000313" key="3">
    <source>
        <dbReference type="EMBL" id="PLW52701.1"/>
    </source>
</evidence>
<feature type="signal peptide" evidence="2">
    <location>
        <begin position="1"/>
        <end position="22"/>
    </location>
</feature>
<accession>A0A2N5VRT3</accession>
<name>A0A2N5VRT3_9BASI</name>